<keyword evidence="3" id="KW-1185">Reference proteome</keyword>
<sequence length="251" mass="26469">MNLSFPPLRLAPALQRLGLMLALSVSSMPFVSHAQPAVSISFTGQPTRYLVQSEPYVVQGFGRARLGMTFDEVKAAIAADHPQVLQTREKVDAVDRTRAIAILVPALAPAPGAATISYVFGHQSQRLAAINVAWVLEGEPSAAQRDALLAAGTQLAATLVGYQWPVGSFIRGHVPGPGTLVVFSGRDAQGGGVEVRLDGVGLAMEQRLASPDAAARPAVWMPAPAGAARLRYSLVSRVERPDVYRPAAGAF</sequence>
<dbReference type="RefSeq" id="WP_175503877.1">
    <property type="nucleotide sequence ID" value="NZ_CP054840.1"/>
</dbReference>
<name>A0A6N1X5B5_9BURK</name>
<dbReference type="AlphaFoldDB" id="A0A6N1X5B5"/>
<evidence type="ECO:0000256" key="1">
    <source>
        <dbReference type="SAM" id="SignalP"/>
    </source>
</evidence>
<gene>
    <name evidence="2" type="ORF">HUK68_08935</name>
</gene>
<organism evidence="2 3">
    <name type="scientific">Comamonas antarctica</name>
    <dbReference type="NCBI Taxonomy" id="2743470"/>
    <lineage>
        <taxon>Bacteria</taxon>
        <taxon>Pseudomonadati</taxon>
        <taxon>Pseudomonadota</taxon>
        <taxon>Betaproteobacteria</taxon>
        <taxon>Burkholderiales</taxon>
        <taxon>Comamonadaceae</taxon>
        <taxon>Comamonas</taxon>
    </lineage>
</organism>
<evidence type="ECO:0000313" key="2">
    <source>
        <dbReference type="EMBL" id="QKV53000.1"/>
    </source>
</evidence>
<dbReference type="Proteomes" id="UP000509579">
    <property type="component" value="Chromosome"/>
</dbReference>
<protein>
    <submittedName>
        <fullName evidence="2">Uncharacterized protein</fullName>
    </submittedName>
</protein>
<evidence type="ECO:0000313" key="3">
    <source>
        <dbReference type="Proteomes" id="UP000509579"/>
    </source>
</evidence>
<dbReference type="EMBL" id="CP054840">
    <property type="protein sequence ID" value="QKV53000.1"/>
    <property type="molecule type" value="Genomic_DNA"/>
</dbReference>
<proteinExistence type="predicted"/>
<feature type="chain" id="PRO_5027080547" evidence="1">
    <location>
        <begin position="35"/>
        <end position="251"/>
    </location>
</feature>
<feature type="signal peptide" evidence="1">
    <location>
        <begin position="1"/>
        <end position="34"/>
    </location>
</feature>
<reference evidence="2 3" key="1">
    <citation type="submission" date="2020-06" db="EMBL/GenBank/DDBJ databases">
        <title>Acidovorax antarctica sp. nov., isolated from Corinth ice sheet soil, Antarctic Fields Peninsula.</title>
        <authorList>
            <person name="Xu Q."/>
            <person name="Peng F."/>
        </authorList>
    </citation>
    <scope>NUCLEOTIDE SEQUENCE [LARGE SCALE GENOMIC DNA]</scope>
    <source>
        <strain evidence="2 3">16-35-5</strain>
    </source>
</reference>
<keyword evidence="1" id="KW-0732">Signal</keyword>
<accession>A0A6N1X5B5</accession>
<dbReference type="KEGG" id="aant:HUK68_08935"/>